<dbReference type="InterPro" id="IPR001584">
    <property type="entry name" value="Integrase_cat-core"/>
</dbReference>
<dbReference type="PANTHER" id="PTHR46889">
    <property type="entry name" value="TRANSPOSASE INSF FOR INSERTION SEQUENCE IS3B-RELATED"/>
    <property type="match status" value="1"/>
</dbReference>
<evidence type="ECO:0000313" key="2">
    <source>
        <dbReference type="EMBL" id="QPB42039.1"/>
    </source>
</evidence>
<dbReference type="Pfam" id="PF00665">
    <property type="entry name" value="rve"/>
    <property type="match status" value="1"/>
</dbReference>
<dbReference type="RefSeq" id="WP_194811621.1">
    <property type="nucleotide sequence ID" value="NZ_CP063056.1"/>
</dbReference>
<protein>
    <submittedName>
        <fullName evidence="2">IS3 family transposase</fullName>
    </submittedName>
</protein>
<feature type="domain" description="Integrase catalytic" evidence="1">
    <location>
        <begin position="115"/>
        <end position="180"/>
    </location>
</feature>
<gene>
    <name evidence="2" type="ORF">IHV77_08935</name>
</gene>
<name>A0ABX6UVP2_9PAST</name>
<proteinExistence type="predicted"/>
<dbReference type="InterPro" id="IPR050900">
    <property type="entry name" value="Transposase_IS3/IS150/IS904"/>
</dbReference>
<dbReference type="InterPro" id="IPR012337">
    <property type="entry name" value="RNaseH-like_sf"/>
</dbReference>
<reference evidence="2 3" key="1">
    <citation type="submission" date="2020-10" db="EMBL/GenBank/DDBJ databases">
        <title>Genome Sequencing of Rodentibacter spp. strain DSM111151.</title>
        <authorList>
            <person name="Benga L."/>
            <person name="Lautwein T."/>
        </authorList>
    </citation>
    <scope>NUCLEOTIDE SEQUENCE [LARGE SCALE GENOMIC DNA]</scope>
    <source>
        <strain evidence="2 3">DSM 111151</strain>
    </source>
</reference>
<dbReference type="Proteomes" id="UP000663069">
    <property type="component" value="Chromosome"/>
</dbReference>
<dbReference type="SUPFAM" id="SSF53098">
    <property type="entry name" value="Ribonuclease H-like"/>
    <property type="match status" value="1"/>
</dbReference>
<evidence type="ECO:0000313" key="3">
    <source>
        <dbReference type="Proteomes" id="UP000663069"/>
    </source>
</evidence>
<accession>A0ABX6UVP2</accession>
<dbReference type="PANTHER" id="PTHR46889:SF4">
    <property type="entry name" value="TRANSPOSASE INSO FOR INSERTION SEQUENCE ELEMENT IS911B-RELATED"/>
    <property type="match status" value="1"/>
</dbReference>
<keyword evidence="3" id="KW-1185">Reference proteome</keyword>
<sequence length="194" mass="22300">MNALRHRHRLPLLLQILSLSRSTYYYKTTAQDNTRIRQRILQLHQDNEGRDGYRVLRVKLRKEGLFLSGKTVLSHMQALNIRSCVKVKRRRKGGKTSYVAPNLLAGNFSAKKLKQKFVTDVTEFRVGKEKLYLSPMMDLANREIIAYQIGRRPSFALVSGMLKKTLAQLSREDLPIIHSERHALWAETLAGIAS</sequence>
<evidence type="ECO:0000259" key="1">
    <source>
        <dbReference type="Pfam" id="PF00665"/>
    </source>
</evidence>
<dbReference type="EMBL" id="CP063056">
    <property type="protein sequence ID" value="QPB42039.1"/>
    <property type="molecule type" value="Genomic_DNA"/>
</dbReference>
<organism evidence="2 3">
    <name type="scientific">Rodentibacter haemolyticus</name>
    <dbReference type="NCBI Taxonomy" id="2778911"/>
    <lineage>
        <taxon>Bacteria</taxon>
        <taxon>Pseudomonadati</taxon>
        <taxon>Pseudomonadota</taxon>
        <taxon>Gammaproteobacteria</taxon>
        <taxon>Pasteurellales</taxon>
        <taxon>Pasteurellaceae</taxon>
        <taxon>Rodentibacter</taxon>
    </lineage>
</organism>